<evidence type="ECO:0000256" key="2">
    <source>
        <dbReference type="ARBA" id="ARBA00023125"/>
    </source>
</evidence>
<proteinExistence type="predicted"/>
<feature type="domain" description="HTH gntR-type" evidence="4">
    <location>
        <begin position="22"/>
        <end position="80"/>
    </location>
</feature>
<dbReference type="GO" id="GO:0003700">
    <property type="term" value="F:DNA-binding transcription factor activity"/>
    <property type="evidence" value="ECO:0007669"/>
    <property type="project" value="InterPro"/>
</dbReference>
<gene>
    <name evidence="6" type="ORF">DF220_07980</name>
</gene>
<dbReference type="EMBL" id="QEEX01000001">
    <property type="protein sequence ID" value="PWB97773.1"/>
    <property type="molecule type" value="Genomic_DNA"/>
</dbReference>
<evidence type="ECO:0000259" key="5">
    <source>
        <dbReference type="SMART" id="SM00895"/>
    </source>
</evidence>
<dbReference type="SUPFAM" id="SSF46785">
    <property type="entry name" value="Winged helix' DNA-binding domain"/>
    <property type="match status" value="1"/>
</dbReference>
<dbReference type="PANTHER" id="PTHR43537:SF24">
    <property type="entry name" value="GLUCONATE OPERON TRANSCRIPTIONAL REPRESSOR"/>
    <property type="match status" value="1"/>
</dbReference>
<keyword evidence="2" id="KW-0238">DNA-binding</keyword>
<keyword evidence="7" id="KW-1185">Reference proteome</keyword>
<evidence type="ECO:0000256" key="3">
    <source>
        <dbReference type="ARBA" id="ARBA00023163"/>
    </source>
</evidence>
<name>A0A2U1T1X0_9MICO</name>
<feature type="domain" description="GntR C-terminal" evidence="5">
    <location>
        <begin position="90"/>
        <end position="220"/>
    </location>
</feature>
<dbReference type="InterPro" id="IPR000524">
    <property type="entry name" value="Tscrpt_reg_HTH_GntR"/>
</dbReference>
<dbReference type="Pfam" id="PF07729">
    <property type="entry name" value="FCD"/>
    <property type="match status" value="1"/>
</dbReference>
<dbReference type="Proteomes" id="UP000244978">
    <property type="component" value="Unassembled WGS sequence"/>
</dbReference>
<protein>
    <submittedName>
        <fullName evidence="6">GntR family transcriptional regulator</fullName>
    </submittedName>
</protein>
<keyword evidence="3" id="KW-0804">Transcription</keyword>
<evidence type="ECO:0000259" key="4">
    <source>
        <dbReference type="SMART" id="SM00345"/>
    </source>
</evidence>
<dbReference type="PANTHER" id="PTHR43537">
    <property type="entry name" value="TRANSCRIPTIONAL REGULATOR, GNTR FAMILY"/>
    <property type="match status" value="1"/>
</dbReference>
<evidence type="ECO:0000256" key="1">
    <source>
        <dbReference type="ARBA" id="ARBA00023015"/>
    </source>
</evidence>
<dbReference type="SUPFAM" id="SSF48008">
    <property type="entry name" value="GntR ligand-binding domain-like"/>
    <property type="match status" value="1"/>
</dbReference>
<dbReference type="Gene3D" id="1.10.10.10">
    <property type="entry name" value="Winged helix-like DNA-binding domain superfamily/Winged helix DNA-binding domain"/>
    <property type="match status" value="1"/>
</dbReference>
<dbReference type="GO" id="GO:0003677">
    <property type="term" value="F:DNA binding"/>
    <property type="evidence" value="ECO:0007669"/>
    <property type="project" value="UniProtKB-KW"/>
</dbReference>
<accession>A0A2U1T1X0</accession>
<dbReference type="InterPro" id="IPR036388">
    <property type="entry name" value="WH-like_DNA-bd_sf"/>
</dbReference>
<dbReference type="SMART" id="SM00895">
    <property type="entry name" value="FCD"/>
    <property type="match status" value="1"/>
</dbReference>
<dbReference type="SMART" id="SM00345">
    <property type="entry name" value="HTH_GNTR"/>
    <property type="match status" value="1"/>
</dbReference>
<organism evidence="6 7">
    <name type="scientific">Homoserinimonas hongtaonis</name>
    <dbReference type="NCBI Taxonomy" id="2079791"/>
    <lineage>
        <taxon>Bacteria</taxon>
        <taxon>Bacillati</taxon>
        <taxon>Actinomycetota</taxon>
        <taxon>Actinomycetes</taxon>
        <taxon>Micrococcales</taxon>
        <taxon>Microbacteriaceae</taxon>
        <taxon>Homoserinimonas</taxon>
    </lineage>
</organism>
<dbReference type="Pfam" id="PF00392">
    <property type="entry name" value="GntR"/>
    <property type="match status" value="1"/>
</dbReference>
<dbReference type="InterPro" id="IPR011711">
    <property type="entry name" value="GntR_C"/>
</dbReference>
<evidence type="ECO:0000313" key="7">
    <source>
        <dbReference type="Proteomes" id="UP000244978"/>
    </source>
</evidence>
<dbReference type="InterPro" id="IPR008920">
    <property type="entry name" value="TF_FadR/GntR_C"/>
</dbReference>
<reference evidence="7" key="1">
    <citation type="submission" date="2018-04" db="EMBL/GenBank/DDBJ databases">
        <authorList>
            <person name="Liu S."/>
            <person name="Wang Z."/>
            <person name="Li J."/>
        </authorList>
    </citation>
    <scope>NUCLEOTIDE SEQUENCE [LARGE SCALE GENOMIC DNA]</scope>
    <source>
        <strain evidence="7">S1194</strain>
    </source>
</reference>
<dbReference type="KEGG" id="salc:C2138_12985"/>
<sequence>MMAARVGRMTWESRQGADVGDVVESVRADIVRGRLGTGREVVVADLSEALNVSMSVAQQALLRLVDQHLVVASDTGSFHVVSTSLRDLRELTAIRQLLEGEAVRLSAVNGSAEWVRTVQAAFDALAVAGVDVEQPTLSDEWREAHTRFHEVLCAEAGNDRLLVTVGSLRDEAEIYRELSVKAMTESRRETVDREHRELLEHVLAGRPDAAAATLRAHLDGTMRSVEGSETETGSR</sequence>
<keyword evidence="1" id="KW-0805">Transcription regulation</keyword>
<dbReference type="Gene3D" id="1.20.120.530">
    <property type="entry name" value="GntR ligand-binding domain-like"/>
    <property type="match status" value="1"/>
</dbReference>
<dbReference type="AlphaFoldDB" id="A0A2U1T1X0"/>
<evidence type="ECO:0000313" key="6">
    <source>
        <dbReference type="EMBL" id="PWB97773.1"/>
    </source>
</evidence>
<dbReference type="InterPro" id="IPR036390">
    <property type="entry name" value="WH_DNA-bd_sf"/>
</dbReference>
<comment type="caution">
    <text evidence="6">The sequence shown here is derived from an EMBL/GenBank/DDBJ whole genome shotgun (WGS) entry which is preliminary data.</text>
</comment>